<keyword evidence="3" id="KW-1185">Reference proteome</keyword>
<dbReference type="InterPro" id="IPR047740">
    <property type="entry name" value="SMEK_dom"/>
</dbReference>
<evidence type="ECO:0000313" key="3">
    <source>
        <dbReference type="Proteomes" id="UP000663720"/>
    </source>
</evidence>
<protein>
    <recommendedName>
        <fullName evidence="1">SMEK domain-containing protein</fullName>
    </recommendedName>
</protein>
<organism evidence="2 3">
    <name type="scientific">Desulfonema limicola</name>
    <dbReference type="NCBI Taxonomy" id="45656"/>
    <lineage>
        <taxon>Bacteria</taxon>
        <taxon>Pseudomonadati</taxon>
        <taxon>Thermodesulfobacteriota</taxon>
        <taxon>Desulfobacteria</taxon>
        <taxon>Desulfobacterales</taxon>
        <taxon>Desulfococcaceae</taxon>
        <taxon>Desulfonema</taxon>
    </lineage>
</organism>
<dbReference type="Pfam" id="PF21941">
    <property type="entry name" value="SMEK_N"/>
    <property type="match status" value="1"/>
</dbReference>
<proteinExistence type="predicted"/>
<gene>
    <name evidence="2" type="ORF">dnl_40100</name>
</gene>
<feature type="domain" description="SMEK" evidence="1">
    <location>
        <begin position="10"/>
        <end position="58"/>
    </location>
</feature>
<reference evidence="2" key="1">
    <citation type="journal article" date="2021" name="Microb. Physiol.">
        <title>Proteogenomic Insights into the Physiology of Marine, Sulfate-Reducing, Filamentous Desulfonema limicola and Desulfonema magnum.</title>
        <authorList>
            <person name="Schnaars V."/>
            <person name="Wohlbrand L."/>
            <person name="Scheve S."/>
            <person name="Hinrichs C."/>
            <person name="Reinhardt R."/>
            <person name="Rabus R."/>
        </authorList>
    </citation>
    <scope>NUCLEOTIDE SEQUENCE</scope>
    <source>
        <strain evidence="2">5ac10</strain>
    </source>
</reference>
<sequence>MNNQDKYIKKIHRYLNFLRLEIETLNRVNLMDYNIIAEYFYRDLLVYYGFSLKNLNENRVGIS</sequence>
<dbReference type="KEGG" id="dli:dnl_40100"/>
<dbReference type="NCBIfam" id="NF033859">
    <property type="entry name" value="SMEK_N"/>
    <property type="match status" value="1"/>
</dbReference>
<dbReference type="AlphaFoldDB" id="A0A975BAC4"/>
<dbReference type="RefSeq" id="WP_207687676.1">
    <property type="nucleotide sequence ID" value="NZ_CP061799.1"/>
</dbReference>
<evidence type="ECO:0000313" key="2">
    <source>
        <dbReference type="EMBL" id="QTA81667.1"/>
    </source>
</evidence>
<dbReference type="EMBL" id="CP061799">
    <property type="protein sequence ID" value="QTA81667.1"/>
    <property type="molecule type" value="Genomic_DNA"/>
</dbReference>
<name>A0A975BAC4_9BACT</name>
<dbReference type="Proteomes" id="UP000663720">
    <property type="component" value="Chromosome"/>
</dbReference>
<accession>A0A975BAC4</accession>
<evidence type="ECO:0000259" key="1">
    <source>
        <dbReference type="Pfam" id="PF21941"/>
    </source>
</evidence>